<accession>A0ABT1A6F3</accession>
<proteinExistence type="predicted"/>
<reference evidence="1" key="1">
    <citation type="submission" date="2021-04" db="EMBL/GenBank/DDBJ databases">
        <title>Pseudonocardia sp. nov., isolated from sandy soil of mangrove forest.</title>
        <authorList>
            <person name="Zan Z."/>
            <person name="Huang R."/>
            <person name="Liu W."/>
        </authorList>
    </citation>
    <scope>NUCLEOTIDE SEQUENCE</scope>
    <source>
        <strain evidence="1">S2-4</strain>
    </source>
</reference>
<evidence type="ECO:0000313" key="1">
    <source>
        <dbReference type="EMBL" id="MCO1658606.1"/>
    </source>
</evidence>
<evidence type="ECO:0000313" key="2">
    <source>
        <dbReference type="Proteomes" id="UP001165283"/>
    </source>
</evidence>
<protein>
    <submittedName>
        <fullName evidence="1">Uncharacterized protein</fullName>
    </submittedName>
</protein>
<organism evidence="1 2">
    <name type="scientific">Pseudonocardia humida</name>
    <dbReference type="NCBI Taxonomy" id="2800819"/>
    <lineage>
        <taxon>Bacteria</taxon>
        <taxon>Bacillati</taxon>
        <taxon>Actinomycetota</taxon>
        <taxon>Actinomycetes</taxon>
        <taxon>Pseudonocardiales</taxon>
        <taxon>Pseudonocardiaceae</taxon>
        <taxon>Pseudonocardia</taxon>
    </lineage>
</organism>
<comment type="caution">
    <text evidence="1">The sequence shown here is derived from an EMBL/GenBank/DDBJ whole genome shotgun (WGS) entry which is preliminary data.</text>
</comment>
<gene>
    <name evidence="1" type="ORF">KDL28_26425</name>
</gene>
<keyword evidence="2" id="KW-1185">Reference proteome</keyword>
<name>A0ABT1A6F3_9PSEU</name>
<dbReference type="Proteomes" id="UP001165283">
    <property type="component" value="Unassembled WGS sequence"/>
</dbReference>
<dbReference type="RefSeq" id="WP_252442750.1">
    <property type="nucleotide sequence ID" value="NZ_JAGSOV010000056.1"/>
</dbReference>
<sequence>MPFLLTPRGLALLTTIAGVLSAWALVEQSQVAIPLSVAFVLAAFGWSLSRNHPVAAAPPTPTTGLCTGCRAGCVECRERIDSPA</sequence>
<dbReference type="EMBL" id="JAGSOV010000056">
    <property type="protein sequence ID" value="MCO1658606.1"/>
    <property type="molecule type" value="Genomic_DNA"/>
</dbReference>